<accession>A0A814JY57</accession>
<dbReference type="EMBL" id="CAJNOI010000082">
    <property type="protein sequence ID" value="CAF1023814.1"/>
    <property type="molecule type" value="Genomic_DNA"/>
</dbReference>
<dbReference type="OrthoDB" id="10022113at2759"/>
<evidence type="ECO:0000313" key="6">
    <source>
        <dbReference type="EMBL" id="CAF1662209.1"/>
    </source>
</evidence>
<name>A0A814JY57_9BILA</name>
<evidence type="ECO:0000313" key="4">
    <source>
        <dbReference type="EMBL" id="CAF1044078.1"/>
    </source>
</evidence>
<keyword evidence="2" id="KW-0812">Transmembrane</keyword>
<dbReference type="Proteomes" id="UP000663832">
    <property type="component" value="Unassembled WGS sequence"/>
</dbReference>
<evidence type="ECO:0000256" key="2">
    <source>
        <dbReference type="SAM" id="Phobius"/>
    </source>
</evidence>
<evidence type="ECO:0000256" key="1">
    <source>
        <dbReference type="ARBA" id="ARBA00022729"/>
    </source>
</evidence>
<evidence type="ECO:0000313" key="5">
    <source>
        <dbReference type="EMBL" id="CAF1553877.1"/>
    </source>
</evidence>
<dbReference type="EMBL" id="CAJNOM010005224">
    <property type="protein sequence ID" value="CAF1662209.1"/>
    <property type="molecule type" value="Genomic_DNA"/>
</dbReference>
<dbReference type="InterPro" id="IPR028994">
    <property type="entry name" value="Integrin_alpha_N"/>
</dbReference>
<keyword evidence="2" id="KW-1133">Transmembrane helix</keyword>
<dbReference type="AlphaFoldDB" id="A0A814JY57"/>
<dbReference type="Proteomes" id="UP000663877">
    <property type="component" value="Unassembled WGS sequence"/>
</dbReference>
<dbReference type="PANTHER" id="PTHR44103">
    <property type="entry name" value="PROPROTEIN CONVERTASE P"/>
    <property type="match status" value="1"/>
</dbReference>
<sequence length="230" mass="26281">MDIVSTDNEWVSLEEITPQPMEIQQTLPVVNNNIVKNEHEVENLFLNKCYSKIRSHLSIFISILFVSLSILTGILVICLTPRSQIESSCSLKFTSINSFKSQYDSFPQSLALADFNNDYNIDIVIANTNNDNIEIFINNNNQTYISQITYSTDINSHPYSVTVSDLNNDTFIDIMVANYGTHSFGIFYGYGNNTFNNQKTFSTDSSRPRQVIVADIYNDYYLDRNHSNMI</sequence>
<proteinExistence type="predicted"/>
<reference evidence="4" key="1">
    <citation type="submission" date="2021-02" db="EMBL/GenBank/DDBJ databases">
        <authorList>
            <person name="Nowell W R."/>
        </authorList>
    </citation>
    <scope>NUCLEOTIDE SEQUENCE</scope>
</reference>
<evidence type="ECO:0000313" key="7">
    <source>
        <dbReference type="Proteomes" id="UP000663832"/>
    </source>
</evidence>
<feature type="transmembrane region" description="Helical" evidence="2">
    <location>
        <begin position="57"/>
        <end position="77"/>
    </location>
</feature>
<dbReference type="Gene3D" id="2.130.10.130">
    <property type="entry name" value="Integrin alpha, N-terminal"/>
    <property type="match status" value="1"/>
</dbReference>
<evidence type="ECO:0000313" key="3">
    <source>
        <dbReference type="EMBL" id="CAF1023814.1"/>
    </source>
</evidence>
<protein>
    <recommendedName>
        <fullName evidence="8">VCBS repeat-containing protein</fullName>
    </recommendedName>
</protein>
<keyword evidence="1" id="KW-0732">Signal</keyword>
<gene>
    <name evidence="3" type="ORF">BJG266_LOCUS17145</name>
    <name evidence="5" type="ORF">BJG266_LOCUS46444</name>
    <name evidence="4" type="ORF">QVE165_LOCUS17237</name>
    <name evidence="6" type="ORF">QVE165_LOCUS63477</name>
</gene>
<comment type="caution">
    <text evidence="4">The sequence shown here is derived from an EMBL/GenBank/DDBJ whole genome shotgun (WGS) entry which is preliminary data.</text>
</comment>
<dbReference type="InterPro" id="IPR013517">
    <property type="entry name" value="FG-GAP"/>
</dbReference>
<keyword evidence="2" id="KW-0472">Membrane</keyword>
<dbReference type="SUPFAM" id="SSF69318">
    <property type="entry name" value="Integrin alpha N-terminal domain"/>
    <property type="match status" value="1"/>
</dbReference>
<dbReference type="PANTHER" id="PTHR44103:SF1">
    <property type="entry name" value="PROPROTEIN CONVERTASE P"/>
    <property type="match status" value="1"/>
</dbReference>
<keyword evidence="7" id="KW-1185">Reference proteome</keyword>
<dbReference type="Pfam" id="PF13517">
    <property type="entry name" value="FG-GAP_3"/>
    <property type="match status" value="1"/>
</dbReference>
<organism evidence="4 7">
    <name type="scientific">Adineta steineri</name>
    <dbReference type="NCBI Taxonomy" id="433720"/>
    <lineage>
        <taxon>Eukaryota</taxon>
        <taxon>Metazoa</taxon>
        <taxon>Spiralia</taxon>
        <taxon>Gnathifera</taxon>
        <taxon>Rotifera</taxon>
        <taxon>Eurotatoria</taxon>
        <taxon>Bdelloidea</taxon>
        <taxon>Adinetida</taxon>
        <taxon>Adinetidae</taxon>
        <taxon>Adineta</taxon>
    </lineage>
</organism>
<dbReference type="EMBL" id="CAJNOM010000099">
    <property type="protein sequence ID" value="CAF1044078.1"/>
    <property type="molecule type" value="Genomic_DNA"/>
</dbReference>
<evidence type="ECO:0008006" key="8">
    <source>
        <dbReference type="Google" id="ProtNLM"/>
    </source>
</evidence>
<dbReference type="EMBL" id="CAJNOI010004824">
    <property type="protein sequence ID" value="CAF1553877.1"/>
    <property type="molecule type" value="Genomic_DNA"/>
</dbReference>